<keyword evidence="2" id="KW-1185">Reference proteome</keyword>
<gene>
    <name evidence="1" type="ORF">ACFQ38_09135</name>
</gene>
<accession>A0ABW3TWR1</accession>
<reference evidence="2" key="1">
    <citation type="journal article" date="2019" name="Int. J. Syst. Evol. Microbiol.">
        <title>The Global Catalogue of Microorganisms (GCM) 10K type strain sequencing project: providing services to taxonomists for standard genome sequencing and annotation.</title>
        <authorList>
            <consortium name="The Broad Institute Genomics Platform"/>
            <consortium name="The Broad Institute Genome Sequencing Center for Infectious Disease"/>
            <person name="Wu L."/>
            <person name="Ma J."/>
        </authorList>
    </citation>
    <scope>NUCLEOTIDE SEQUENCE [LARGE SCALE GENOMIC DNA]</scope>
    <source>
        <strain evidence="2">CCUG 53915</strain>
    </source>
</reference>
<organism evidence="1 2">
    <name type="scientific">Sporosarcina contaminans</name>
    <dbReference type="NCBI Taxonomy" id="633403"/>
    <lineage>
        <taxon>Bacteria</taxon>
        <taxon>Bacillati</taxon>
        <taxon>Bacillota</taxon>
        <taxon>Bacilli</taxon>
        <taxon>Bacillales</taxon>
        <taxon>Caryophanaceae</taxon>
        <taxon>Sporosarcina</taxon>
    </lineage>
</organism>
<name>A0ABW3TWR1_9BACL</name>
<dbReference type="PANTHER" id="PTHR36849">
    <property type="entry name" value="CYTOPLASMIC PROTEIN-RELATED"/>
    <property type="match status" value="1"/>
</dbReference>
<dbReference type="InterPro" id="IPR052552">
    <property type="entry name" value="YeaO-like"/>
</dbReference>
<evidence type="ECO:0000313" key="2">
    <source>
        <dbReference type="Proteomes" id="UP001597231"/>
    </source>
</evidence>
<evidence type="ECO:0000313" key="1">
    <source>
        <dbReference type="EMBL" id="MFD1205266.1"/>
    </source>
</evidence>
<comment type="caution">
    <text evidence="1">The sequence shown here is derived from an EMBL/GenBank/DDBJ whole genome shotgun (WGS) entry which is preliminary data.</text>
</comment>
<dbReference type="Pfam" id="PF22752">
    <property type="entry name" value="DUF488-N3i"/>
    <property type="match status" value="1"/>
</dbReference>
<dbReference type="Proteomes" id="UP001597231">
    <property type="component" value="Unassembled WGS sequence"/>
</dbReference>
<protein>
    <submittedName>
        <fullName evidence="1">DUF488 domain-containing protein</fullName>
    </submittedName>
</protein>
<proteinExistence type="predicted"/>
<sequence length="120" mass="14243">MIVKLKRAYERASEEDGVRVLVDRVWPRGVSKEEIRIDHWMKEIAPSIELRKWFSHDPGKFDEFVHNYKKELSAGKQQEQLKKLQGIVEENRCVTLVYGAKDEKYNQAIVLKELLDEQWT</sequence>
<dbReference type="EMBL" id="JBHTLT010000043">
    <property type="protein sequence ID" value="MFD1205266.1"/>
    <property type="molecule type" value="Genomic_DNA"/>
</dbReference>
<dbReference type="PANTHER" id="PTHR36849:SF1">
    <property type="entry name" value="CYTOPLASMIC PROTEIN"/>
    <property type="match status" value="1"/>
</dbReference>
<dbReference type="RefSeq" id="WP_381480462.1">
    <property type="nucleotide sequence ID" value="NZ_JBHTLT010000043.1"/>
</dbReference>